<name>A0ABQ7UVP0_SOLTU</name>
<organism evidence="1 2">
    <name type="scientific">Solanum tuberosum</name>
    <name type="common">Potato</name>
    <dbReference type="NCBI Taxonomy" id="4113"/>
    <lineage>
        <taxon>Eukaryota</taxon>
        <taxon>Viridiplantae</taxon>
        <taxon>Streptophyta</taxon>
        <taxon>Embryophyta</taxon>
        <taxon>Tracheophyta</taxon>
        <taxon>Spermatophyta</taxon>
        <taxon>Magnoliopsida</taxon>
        <taxon>eudicotyledons</taxon>
        <taxon>Gunneridae</taxon>
        <taxon>Pentapetalae</taxon>
        <taxon>asterids</taxon>
        <taxon>lamiids</taxon>
        <taxon>Solanales</taxon>
        <taxon>Solanaceae</taxon>
        <taxon>Solanoideae</taxon>
        <taxon>Solaneae</taxon>
        <taxon>Solanum</taxon>
    </lineage>
</organism>
<dbReference type="EMBL" id="JAIVGD010000018">
    <property type="protein sequence ID" value="KAH0755854.1"/>
    <property type="molecule type" value="Genomic_DNA"/>
</dbReference>
<reference evidence="1 2" key="1">
    <citation type="journal article" date="2021" name="bioRxiv">
        <title>Chromosome-scale and haplotype-resolved genome assembly of a tetraploid potato cultivar.</title>
        <authorList>
            <person name="Sun H."/>
            <person name="Jiao W.-B."/>
            <person name="Krause K."/>
            <person name="Campoy J.A."/>
            <person name="Goel M."/>
            <person name="Folz-Donahue K."/>
            <person name="Kukat C."/>
            <person name="Huettel B."/>
            <person name="Schneeberger K."/>
        </authorList>
    </citation>
    <scope>NUCLEOTIDE SEQUENCE [LARGE SCALE GENOMIC DNA]</scope>
    <source>
        <strain evidence="1">SolTubOtavaFocal</strain>
        <tissue evidence="1">Leaves</tissue>
    </source>
</reference>
<comment type="caution">
    <text evidence="1">The sequence shown here is derived from an EMBL/GenBank/DDBJ whole genome shotgun (WGS) entry which is preliminary data.</text>
</comment>
<evidence type="ECO:0000313" key="1">
    <source>
        <dbReference type="EMBL" id="KAH0755854.1"/>
    </source>
</evidence>
<dbReference type="Proteomes" id="UP000826656">
    <property type="component" value="Unassembled WGS sequence"/>
</dbReference>
<accession>A0ABQ7UVP0</accession>
<evidence type="ECO:0000313" key="2">
    <source>
        <dbReference type="Proteomes" id="UP000826656"/>
    </source>
</evidence>
<protein>
    <submittedName>
        <fullName evidence="1">Uncharacterized protein</fullName>
    </submittedName>
</protein>
<proteinExistence type="predicted"/>
<gene>
    <name evidence="1" type="ORF">KY290_026124</name>
</gene>
<keyword evidence="2" id="KW-1185">Reference proteome</keyword>
<sequence>MHSCKKFFQPLKKLQLKDEIGGHKQLPAEDLHDSWLKFSQKLKQCPKHKLIDEHLVEIFKRSCNFETKLVVDAVCEGSFMEKTFAEATSILDKMSKNSRAWHRRESVTGGLGFT</sequence>